<dbReference type="PROSITE" id="PS50850">
    <property type="entry name" value="MFS"/>
    <property type="match status" value="1"/>
</dbReference>
<dbReference type="Pfam" id="PF07690">
    <property type="entry name" value="MFS_1"/>
    <property type="match status" value="1"/>
</dbReference>
<dbReference type="EMBL" id="JABULH010000002">
    <property type="protein sequence ID" value="NTS64555.1"/>
    <property type="molecule type" value="Genomic_DNA"/>
</dbReference>
<evidence type="ECO:0000313" key="8">
    <source>
        <dbReference type="Proteomes" id="UP000621447"/>
    </source>
</evidence>
<accession>A0ABX2JL42</accession>
<evidence type="ECO:0000256" key="5">
    <source>
        <dbReference type="SAM" id="Phobius"/>
    </source>
</evidence>
<evidence type="ECO:0000256" key="3">
    <source>
        <dbReference type="ARBA" id="ARBA00022989"/>
    </source>
</evidence>
<organism evidence="7 8">
    <name type="scientific">Sphingomonas hominis</name>
    <dbReference type="NCBI Taxonomy" id="2741495"/>
    <lineage>
        <taxon>Bacteria</taxon>
        <taxon>Pseudomonadati</taxon>
        <taxon>Pseudomonadota</taxon>
        <taxon>Alphaproteobacteria</taxon>
        <taxon>Sphingomonadales</taxon>
        <taxon>Sphingomonadaceae</taxon>
        <taxon>Sphingomonas</taxon>
    </lineage>
</organism>
<feature type="transmembrane region" description="Helical" evidence="5">
    <location>
        <begin position="305"/>
        <end position="325"/>
    </location>
</feature>
<evidence type="ECO:0000259" key="6">
    <source>
        <dbReference type="PROSITE" id="PS50850"/>
    </source>
</evidence>
<feature type="transmembrane region" description="Helical" evidence="5">
    <location>
        <begin position="279"/>
        <end position="299"/>
    </location>
</feature>
<evidence type="ECO:0000313" key="7">
    <source>
        <dbReference type="EMBL" id="NTS64555.1"/>
    </source>
</evidence>
<keyword evidence="3 5" id="KW-1133">Transmembrane helix</keyword>
<proteinExistence type="predicted"/>
<feature type="transmembrane region" description="Helical" evidence="5">
    <location>
        <begin position="57"/>
        <end position="77"/>
    </location>
</feature>
<feature type="transmembrane region" description="Helical" evidence="5">
    <location>
        <begin position="28"/>
        <end position="50"/>
    </location>
</feature>
<gene>
    <name evidence="7" type="ORF">HRV97_05235</name>
</gene>
<feature type="transmembrane region" description="Helical" evidence="5">
    <location>
        <begin position="146"/>
        <end position="165"/>
    </location>
</feature>
<feature type="transmembrane region" description="Helical" evidence="5">
    <location>
        <begin position="83"/>
        <end position="105"/>
    </location>
</feature>
<dbReference type="PANTHER" id="PTHR11662">
    <property type="entry name" value="SOLUTE CARRIER FAMILY 17"/>
    <property type="match status" value="1"/>
</dbReference>
<name>A0ABX2JL42_9SPHN</name>
<feature type="transmembrane region" description="Helical" evidence="5">
    <location>
        <begin position="117"/>
        <end position="140"/>
    </location>
</feature>
<dbReference type="CDD" id="cd17319">
    <property type="entry name" value="MFS_ExuT_GudP_like"/>
    <property type="match status" value="1"/>
</dbReference>
<dbReference type="InterPro" id="IPR011701">
    <property type="entry name" value="MFS"/>
</dbReference>
<feature type="transmembrane region" description="Helical" evidence="5">
    <location>
        <begin position="337"/>
        <end position="357"/>
    </location>
</feature>
<feature type="transmembrane region" description="Helical" evidence="5">
    <location>
        <begin position="369"/>
        <end position="388"/>
    </location>
</feature>
<keyword evidence="4 5" id="KW-0472">Membrane</keyword>
<keyword evidence="8" id="KW-1185">Reference proteome</keyword>
<dbReference type="Proteomes" id="UP000621447">
    <property type="component" value="Unassembled WGS sequence"/>
</dbReference>
<dbReference type="PIRSF" id="PIRSF002808">
    <property type="entry name" value="Hexose_phosphate_transp"/>
    <property type="match status" value="1"/>
</dbReference>
<dbReference type="InterPro" id="IPR036259">
    <property type="entry name" value="MFS_trans_sf"/>
</dbReference>
<dbReference type="InterPro" id="IPR050382">
    <property type="entry name" value="MFS_Na/Anion_cotransporter"/>
</dbReference>
<dbReference type="InterPro" id="IPR020846">
    <property type="entry name" value="MFS_dom"/>
</dbReference>
<comment type="subcellular location">
    <subcellularLocation>
        <location evidence="1">Membrane</location>
        <topology evidence="1">Multi-pass membrane protein</topology>
    </subcellularLocation>
</comment>
<evidence type="ECO:0000256" key="1">
    <source>
        <dbReference type="ARBA" id="ARBA00004141"/>
    </source>
</evidence>
<dbReference type="PANTHER" id="PTHR11662:SF285">
    <property type="entry name" value="HEXURONATE TRANSPORTER"/>
    <property type="match status" value="1"/>
</dbReference>
<dbReference type="Gene3D" id="1.20.1250.20">
    <property type="entry name" value="MFS general substrate transporter like domains"/>
    <property type="match status" value="2"/>
</dbReference>
<feature type="transmembrane region" description="Helical" evidence="5">
    <location>
        <begin position="244"/>
        <end position="267"/>
    </location>
</feature>
<dbReference type="SUPFAM" id="SSF103473">
    <property type="entry name" value="MFS general substrate transporter"/>
    <property type="match status" value="1"/>
</dbReference>
<keyword evidence="2 5" id="KW-0812">Transmembrane</keyword>
<dbReference type="InterPro" id="IPR000849">
    <property type="entry name" value="Sugar_P_transporter"/>
</dbReference>
<comment type="caution">
    <text evidence="7">The sequence shown here is derived from an EMBL/GenBank/DDBJ whole genome shotgun (WGS) entry which is preliminary data.</text>
</comment>
<evidence type="ECO:0000256" key="2">
    <source>
        <dbReference type="ARBA" id="ARBA00022692"/>
    </source>
</evidence>
<sequence length="407" mass="43377">MANYLARNSLGVLAPELKSALHMTTQQYSYVVGAFQLAYTIMQPIAGALVDRFGLRIGFAMFGLAWSAANMLHALAFGWLSLALFRGLLGIFEAAAIPSGIKAVAEWFPARERSVAVGWFNAGTSLGALIAPPVVAAVAIWANWRWAFIVTGAVGVIWAIAWYACYRPPEQHNAITADERAMIAADRPATPAARARPREILRSQRFWVIAVPRFLAEPAWQTFSFWIPLYLATERGMDLKQIALFAWLPFLAADFGGILGGYLSPFLMRRGVALIPSRVAGIALGAVLMIAPGCIGLAASPYTAILLFSIGGFAHQMISGLINTLSADVFAPGEVGTANGFIGQAGWIGGLIFSLLIGQFADTVGYGPLFGVLAVLDLIGAAIFIIFIGKLTAPTPAETNSAKELSA</sequence>
<protein>
    <submittedName>
        <fullName evidence="7">MFS transporter</fullName>
    </submittedName>
</protein>
<evidence type="ECO:0000256" key="4">
    <source>
        <dbReference type="ARBA" id="ARBA00023136"/>
    </source>
</evidence>
<reference evidence="7 8" key="1">
    <citation type="submission" date="2020-06" db="EMBL/GenBank/DDBJ databases">
        <title>Sphingomonas hominis sp. nov., a member of the Sphingomonas, isolated from the hair of a 22-year-old girl.</title>
        <authorList>
            <person name="Zhang D.-F."/>
            <person name="Cui X.-W."/>
        </authorList>
    </citation>
    <scope>NUCLEOTIDE SEQUENCE [LARGE SCALE GENOMIC DNA]</scope>
    <source>
        <strain evidence="7 8">HHU CXW</strain>
    </source>
</reference>
<feature type="domain" description="Major facilitator superfamily (MFS) profile" evidence="6">
    <location>
        <begin position="1"/>
        <end position="392"/>
    </location>
</feature>